<evidence type="ECO:0000313" key="3">
    <source>
        <dbReference type="EMBL" id="TCT13683.1"/>
    </source>
</evidence>
<dbReference type="RefSeq" id="WP_132805045.1">
    <property type="nucleotide sequence ID" value="NZ_SMAK01000001.1"/>
</dbReference>
<dbReference type="Proteomes" id="UP000295678">
    <property type="component" value="Unassembled WGS sequence"/>
</dbReference>
<keyword evidence="4" id="KW-1185">Reference proteome</keyword>
<dbReference type="EMBL" id="SMAK01000001">
    <property type="protein sequence ID" value="TCT13683.1"/>
    <property type="molecule type" value="Genomic_DNA"/>
</dbReference>
<feature type="signal peptide" evidence="1">
    <location>
        <begin position="1"/>
        <end position="24"/>
    </location>
</feature>
<accession>A0A4R3MJZ9</accession>
<gene>
    <name evidence="3" type="ORF">EDC22_101554</name>
</gene>
<evidence type="ECO:0000313" key="4">
    <source>
        <dbReference type="Proteomes" id="UP000295678"/>
    </source>
</evidence>
<protein>
    <submittedName>
        <fullName evidence="3">Uncharacterized protein DUF4189</fullName>
    </submittedName>
</protein>
<dbReference type="Pfam" id="PF13827">
    <property type="entry name" value="DUF4189"/>
    <property type="match status" value="1"/>
</dbReference>
<feature type="chain" id="PRO_5020577903" evidence="1">
    <location>
        <begin position="25"/>
        <end position="125"/>
    </location>
</feature>
<feature type="domain" description="DUF4189" evidence="2">
    <location>
        <begin position="27"/>
        <end position="122"/>
    </location>
</feature>
<proteinExistence type="predicted"/>
<dbReference type="InterPro" id="IPR025240">
    <property type="entry name" value="DUF4189"/>
</dbReference>
<comment type="caution">
    <text evidence="3">The sequence shown here is derived from an EMBL/GenBank/DDBJ whole genome shotgun (WGS) entry which is preliminary data.</text>
</comment>
<evidence type="ECO:0000256" key="1">
    <source>
        <dbReference type="SAM" id="SignalP"/>
    </source>
</evidence>
<name>A0A4R3MJZ9_9HYPH</name>
<keyword evidence="1" id="KW-0732">Signal</keyword>
<evidence type="ECO:0000259" key="2">
    <source>
        <dbReference type="Pfam" id="PF13827"/>
    </source>
</evidence>
<dbReference type="AlphaFoldDB" id="A0A4R3MJZ9"/>
<sequence length="125" mass="12924">MLHSHTVLAAAVALAVSVPTVAPAFAWGALAIDSNHGSRWGYSYGYTSESAAIRRAVGECGHGCRAVVTFNGACAAYAVDRTAGSTVYGWARASSRSAAEGAALGYCRSHGGRNCAIRVWGCDNR</sequence>
<dbReference type="OrthoDB" id="6080273at2"/>
<reference evidence="3 4" key="1">
    <citation type="submission" date="2019-03" db="EMBL/GenBank/DDBJ databases">
        <title>Genomic Encyclopedia of Type Strains, Phase IV (KMG-IV): sequencing the most valuable type-strain genomes for metagenomic binning, comparative biology and taxonomic classification.</title>
        <authorList>
            <person name="Goeker M."/>
        </authorList>
    </citation>
    <scope>NUCLEOTIDE SEQUENCE [LARGE SCALE GENOMIC DNA]</scope>
    <source>
        <strain evidence="3 4">DSM 19345</strain>
    </source>
</reference>
<organism evidence="3 4">
    <name type="scientific">Tepidamorphus gemmatus</name>
    <dbReference type="NCBI Taxonomy" id="747076"/>
    <lineage>
        <taxon>Bacteria</taxon>
        <taxon>Pseudomonadati</taxon>
        <taxon>Pseudomonadota</taxon>
        <taxon>Alphaproteobacteria</taxon>
        <taxon>Hyphomicrobiales</taxon>
        <taxon>Tepidamorphaceae</taxon>
        <taxon>Tepidamorphus</taxon>
    </lineage>
</organism>